<protein>
    <submittedName>
        <fullName evidence="4">MyTH4 domain</fullName>
    </submittedName>
</protein>
<dbReference type="Gene3D" id="2.30.29.30">
    <property type="entry name" value="Pleckstrin-homology domain (PH domain)/Phosphotyrosine-binding domain (PTB)"/>
    <property type="match status" value="1"/>
</dbReference>
<dbReference type="AlphaFoldDB" id="A0AAD5N992"/>
<dbReference type="SUPFAM" id="SSF50729">
    <property type="entry name" value="PH domain-like"/>
    <property type="match status" value="1"/>
</dbReference>
<gene>
    <name evidence="4" type="primary">MAX-1_2</name>
    <name evidence="4" type="ORF">KIN20_025398</name>
</gene>
<proteinExistence type="predicted"/>
<feature type="region of interest" description="Disordered" evidence="2">
    <location>
        <begin position="1"/>
        <end position="114"/>
    </location>
</feature>
<feature type="compositionally biased region" description="Basic and acidic residues" evidence="2">
    <location>
        <begin position="77"/>
        <end position="86"/>
    </location>
</feature>
<dbReference type="InterPro" id="IPR011993">
    <property type="entry name" value="PH-like_dom_sf"/>
</dbReference>
<organism evidence="4 5">
    <name type="scientific">Parelaphostrongylus tenuis</name>
    <name type="common">Meningeal worm</name>
    <dbReference type="NCBI Taxonomy" id="148309"/>
    <lineage>
        <taxon>Eukaryota</taxon>
        <taxon>Metazoa</taxon>
        <taxon>Ecdysozoa</taxon>
        <taxon>Nematoda</taxon>
        <taxon>Chromadorea</taxon>
        <taxon>Rhabditida</taxon>
        <taxon>Rhabditina</taxon>
        <taxon>Rhabditomorpha</taxon>
        <taxon>Strongyloidea</taxon>
        <taxon>Metastrongylidae</taxon>
        <taxon>Parelaphostrongylus</taxon>
    </lineage>
</organism>
<dbReference type="SMART" id="SM00233">
    <property type="entry name" value="PH"/>
    <property type="match status" value="1"/>
</dbReference>
<accession>A0AAD5N992</accession>
<dbReference type="Proteomes" id="UP001196413">
    <property type="component" value="Unassembled WGS sequence"/>
</dbReference>
<evidence type="ECO:0000313" key="4">
    <source>
        <dbReference type="EMBL" id="KAJ1365167.1"/>
    </source>
</evidence>
<sequence length="399" mass="44406">MYDTAADVESFTEKSNQLKAEMAMSRSITGTLPVMCDTENRTSDDSGLTSDDTSEQRHLGTGTIESTPRQSRKPVRLRKESNELEKGSSTSDSSPWEEKAKPIPIPRKLTGNNNFVERDSLNSYADDYEFDVEDEIFDEIASPSDKEDDKDVYSDIARIQTERPALPEHRPKVWESRLLHLAAECLSVSDCGGDGDLPCNSESPSHPSNTGNDSPSSRRSCGSKLSAHSSPRAHSFSSISPITTEGLYAVSDISVEKPCEDGYYTPPDASRHAGDIRTSLIPSFETVEKSGYWNQMSDSRLKSLKRRFVVLKNNQLSFYRTAKYISKGEDPLMKILVSDIISVAKICQQGSTYAFQLVTQSSKYNFMTESERTTHEWVTTLNAVIKGSTLRDLATRCAR</sequence>
<evidence type="ECO:0000256" key="2">
    <source>
        <dbReference type="SAM" id="MobiDB-lite"/>
    </source>
</evidence>
<feature type="compositionally biased region" description="Polar residues" evidence="2">
    <location>
        <begin position="200"/>
        <end position="220"/>
    </location>
</feature>
<name>A0AAD5N992_PARTN</name>
<dbReference type="EMBL" id="JAHQIW010005186">
    <property type="protein sequence ID" value="KAJ1365167.1"/>
    <property type="molecule type" value="Genomic_DNA"/>
</dbReference>
<evidence type="ECO:0000259" key="3">
    <source>
        <dbReference type="PROSITE" id="PS50003"/>
    </source>
</evidence>
<keyword evidence="5" id="KW-1185">Reference proteome</keyword>
<evidence type="ECO:0000313" key="5">
    <source>
        <dbReference type="Proteomes" id="UP001196413"/>
    </source>
</evidence>
<evidence type="ECO:0000256" key="1">
    <source>
        <dbReference type="ARBA" id="ARBA00022737"/>
    </source>
</evidence>
<dbReference type="PROSITE" id="PS50003">
    <property type="entry name" value="PH_DOMAIN"/>
    <property type="match status" value="1"/>
</dbReference>
<dbReference type="Pfam" id="PF00169">
    <property type="entry name" value="PH"/>
    <property type="match status" value="1"/>
</dbReference>
<dbReference type="InterPro" id="IPR001849">
    <property type="entry name" value="PH_domain"/>
</dbReference>
<feature type="domain" description="PH" evidence="3">
    <location>
        <begin position="286"/>
        <end position="386"/>
    </location>
</feature>
<dbReference type="PANTHER" id="PTHR22903">
    <property type="entry name" value="PLEKHH PROTEIN"/>
    <property type="match status" value="1"/>
</dbReference>
<comment type="caution">
    <text evidence="4">The sequence shown here is derived from an EMBL/GenBank/DDBJ whole genome shotgun (WGS) entry which is preliminary data.</text>
</comment>
<keyword evidence="1" id="KW-0677">Repeat</keyword>
<reference evidence="4" key="1">
    <citation type="submission" date="2021-06" db="EMBL/GenBank/DDBJ databases">
        <title>Parelaphostrongylus tenuis whole genome reference sequence.</title>
        <authorList>
            <person name="Garwood T.J."/>
            <person name="Larsen P.A."/>
            <person name="Fountain-Jones N.M."/>
            <person name="Garbe J.R."/>
            <person name="Macchietto M.G."/>
            <person name="Kania S.A."/>
            <person name="Gerhold R.W."/>
            <person name="Richards J.E."/>
            <person name="Wolf T.M."/>
        </authorList>
    </citation>
    <scope>NUCLEOTIDE SEQUENCE</scope>
    <source>
        <strain evidence="4">MNPRO001-30</strain>
        <tissue evidence="4">Meninges</tissue>
    </source>
</reference>
<dbReference type="PANTHER" id="PTHR22903:SF8">
    <property type="entry name" value="MAX-1A"/>
    <property type="match status" value="1"/>
</dbReference>
<feature type="region of interest" description="Disordered" evidence="2">
    <location>
        <begin position="199"/>
        <end position="237"/>
    </location>
</feature>